<evidence type="ECO:0000313" key="2">
    <source>
        <dbReference type="Proteomes" id="UP000013251"/>
    </source>
</evidence>
<evidence type="ECO:0000313" key="1">
    <source>
        <dbReference type="EMBL" id="ENW00173.1"/>
    </source>
</evidence>
<dbReference type="PATRIC" id="fig|1217650.3.peg.783"/>
<reference evidence="1 2" key="1">
    <citation type="submission" date="2013-02" db="EMBL/GenBank/DDBJ databases">
        <title>The Genome Sequence of Acinetobacter bereziniae CIP 70.12.</title>
        <authorList>
            <consortium name="The Broad Institute Genome Sequencing Platform"/>
            <consortium name="The Broad Institute Genome Sequencing Center for Infectious Disease"/>
            <person name="Cerqueira G."/>
            <person name="Feldgarden M."/>
            <person name="Courvalin P."/>
            <person name="Perichon B."/>
            <person name="Grillot-Courvalin C."/>
            <person name="Clermont D."/>
            <person name="Rocha E."/>
            <person name="Yoon E.-J."/>
            <person name="Nemec A."/>
            <person name="Walker B."/>
            <person name="Young S.K."/>
            <person name="Zeng Q."/>
            <person name="Gargeya S."/>
            <person name="Fitzgerald M."/>
            <person name="Haas B."/>
            <person name="Abouelleil A."/>
            <person name="Alvarado L."/>
            <person name="Arachchi H.M."/>
            <person name="Berlin A.M."/>
            <person name="Chapman S.B."/>
            <person name="Dewar J."/>
            <person name="Goldberg J."/>
            <person name="Griggs A."/>
            <person name="Gujja S."/>
            <person name="Hansen M."/>
            <person name="Howarth C."/>
            <person name="Imamovic A."/>
            <person name="Larimer J."/>
            <person name="McCowan C."/>
            <person name="Murphy C."/>
            <person name="Neiman D."/>
            <person name="Pearson M."/>
            <person name="Priest M."/>
            <person name="Roberts A."/>
            <person name="Saif S."/>
            <person name="Shea T."/>
            <person name="Sisk P."/>
            <person name="Sykes S."/>
            <person name="Wortman J."/>
            <person name="Nusbaum C."/>
            <person name="Birren B."/>
        </authorList>
    </citation>
    <scope>NUCLEOTIDE SEQUENCE [LARGE SCALE GENOMIC DNA]</scope>
    <source>
        <strain evidence="1 2">CIP 70.12</strain>
    </source>
</reference>
<keyword evidence="2" id="KW-1185">Reference proteome</keyword>
<dbReference type="AlphaFoldDB" id="N9DPJ8"/>
<dbReference type="EMBL" id="APQG01000015">
    <property type="protein sequence ID" value="ENW00173.1"/>
    <property type="molecule type" value="Genomic_DNA"/>
</dbReference>
<name>N9DPJ8_ACIBZ</name>
<comment type="caution">
    <text evidence="1">The sequence shown here is derived from an EMBL/GenBank/DDBJ whole genome shotgun (WGS) entry which is preliminary data.</text>
</comment>
<organism evidence="1 2">
    <name type="scientific">Acinetobacter bereziniae LMG 1003 = CIP 70.12</name>
    <dbReference type="NCBI Taxonomy" id="981324"/>
    <lineage>
        <taxon>Bacteria</taxon>
        <taxon>Pseudomonadati</taxon>
        <taxon>Pseudomonadota</taxon>
        <taxon>Gammaproteobacteria</taxon>
        <taxon>Moraxellales</taxon>
        <taxon>Moraxellaceae</taxon>
        <taxon>Acinetobacter</taxon>
    </lineage>
</organism>
<protein>
    <submittedName>
        <fullName evidence="1">Uncharacterized protein</fullName>
    </submittedName>
</protein>
<sequence length="120" mass="13957">MIKITDQDCYQHHKDTLENYEATKHLAVFNITENRANDIQEALLKYRRENNIFEVGDYVVYKSNAGLEGLFQIETLTKTGKPKTVKTKRFGNFPCRYCEVQHATPEEIKAGHRLEAERHG</sequence>
<proteinExistence type="predicted"/>
<dbReference type="HOGENOM" id="CLU_2044583_0_0_6"/>
<accession>N9DPJ8</accession>
<dbReference type="Proteomes" id="UP000013251">
    <property type="component" value="Unassembled WGS sequence"/>
</dbReference>
<dbReference type="RefSeq" id="WP_005029636.1">
    <property type="nucleotide sequence ID" value="NZ_KB849755.1"/>
</dbReference>
<dbReference type="OrthoDB" id="6713219at2"/>
<gene>
    <name evidence="1" type="ORF">F938_00817</name>
</gene>